<dbReference type="InterPro" id="IPR005094">
    <property type="entry name" value="Endonuclease_MobA/VirD2"/>
</dbReference>
<accession>A0A916UME3</accession>
<proteinExistence type="predicted"/>
<dbReference type="RefSeq" id="WP_188627988.1">
    <property type="nucleotide sequence ID" value="NZ_BMIL01000015.1"/>
</dbReference>
<sequence length="519" mass="58806">MPTANANTGNGFAKAISYALQETKKYPEETRAKLLELNQVYGSSREMGKQMREVADERKTAQKPVLHVQINFHPDEKLSRAQAEQAIDSILKDIGIEKDNHQYVVVQHKDKAHDHYHVVANRIGMDGELLNDHRIKDRLQVACDKVEQLQQLRPTTGRTVVYDPSLKKGFRYVKTQKQQKEQKPVRDKNPAIMDTKNEIRIALTEVLSKEEVKNPEQLREALGKRGIDVQLSQNKNGISGVSFRKDEIAVKGSAAGYRWADISEALSENQAKSERLENVNPHRLKSSLAVHLEGQKEQSLFIKGDSKTPGIQVPKFESHSAGIRPEVKDPSAGLQPTKQEQQEVDFAKEYNPKAQGAIREIKAELEKGNTSLDVNSVMAKHGFKAEQDQFVYSSGGMQKGIPNNAFDHAVKGVKQQQQIFKGIESKYNDLMKKAPEKIGLLDKLSGKASEKEKANSNLEREKINAIKPEFKPRVYGLEERDFEVRPKFEQRQFEHNRQQEFKKSISPSKEQDQSKGLSR</sequence>
<evidence type="ECO:0000256" key="1">
    <source>
        <dbReference type="SAM" id="MobiDB-lite"/>
    </source>
</evidence>
<reference evidence="3" key="1">
    <citation type="journal article" date="2014" name="Int. J. Syst. Evol. Microbiol.">
        <title>Complete genome sequence of Corynebacterium casei LMG S-19264T (=DSM 44701T), isolated from a smear-ripened cheese.</title>
        <authorList>
            <consortium name="US DOE Joint Genome Institute (JGI-PGF)"/>
            <person name="Walter F."/>
            <person name="Albersmeier A."/>
            <person name="Kalinowski J."/>
            <person name="Ruckert C."/>
        </authorList>
    </citation>
    <scope>NUCLEOTIDE SEQUENCE</scope>
    <source>
        <strain evidence="3">CGMCC 1.15343</strain>
    </source>
</reference>
<evidence type="ECO:0000313" key="4">
    <source>
        <dbReference type="Proteomes" id="UP000651668"/>
    </source>
</evidence>
<name>A0A916UME3_9SPHI</name>
<keyword evidence="4" id="KW-1185">Reference proteome</keyword>
<organism evidence="3 4">
    <name type="scientific">Pedobacter quisquiliarum</name>
    <dbReference type="NCBI Taxonomy" id="1834438"/>
    <lineage>
        <taxon>Bacteria</taxon>
        <taxon>Pseudomonadati</taxon>
        <taxon>Bacteroidota</taxon>
        <taxon>Sphingobacteriia</taxon>
        <taxon>Sphingobacteriales</taxon>
        <taxon>Sphingobacteriaceae</taxon>
        <taxon>Pedobacter</taxon>
    </lineage>
</organism>
<feature type="region of interest" description="Disordered" evidence="1">
    <location>
        <begin position="488"/>
        <end position="519"/>
    </location>
</feature>
<dbReference type="EMBL" id="BMIL01000015">
    <property type="protein sequence ID" value="GGC76159.1"/>
    <property type="molecule type" value="Genomic_DNA"/>
</dbReference>
<dbReference type="AlphaFoldDB" id="A0A916UME3"/>
<evidence type="ECO:0000259" key="2">
    <source>
        <dbReference type="Pfam" id="PF03432"/>
    </source>
</evidence>
<protein>
    <recommendedName>
        <fullName evidence="2">MobA/VirD2-like nuclease domain-containing protein</fullName>
    </recommendedName>
</protein>
<comment type="caution">
    <text evidence="3">The sequence shown here is derived from an EMBL/GenBank/DDBJ whole genome shotgun (WGS) entry which is preliminary data.</text>
</comment>
<dbReference type="Pfam" id="PF03432">
    <property type="entry name" value="Relaxase"/>
    <property type="match status" value="1"/>
</dbReference>
<reference evidence="3" key="2">
    <citation type="submission" date="2020-09" db="EMBL/GenBank/DDBJ databases">
        <authorList>
            <person name="Sun Q."/>
            <person name="Zhou Y."/>
        </authorList>
    </citation>
    <scope>NUCLEOTIDE SEQUENCE</scope>
    <source>
        <strain evidence="3">CGMCC 1.15343</strain>
    </source>
</reference>
<feature type="compositionally biased region" description="Basic and acidic residues" evidence="1">
    <location>
        <begin position="488"/>
        <end position="513"/>
    </location>
</feature>
<gene>
    <name evidence="3" type="ORF">GCM10011387_32430</name>
</gene>
<feature type="domain" description="MobA/VirD2-like nuclease" evidence="2">
    <location>
        <begin position="18"/>
        <end position="151"/>
    </location>
</feature>
<dbReference type="Proteomes" id="UP000651668">
    <property type="component" value="Unassembled WGS sequence"/>
</dbReference>
<evidence type="ECO:0000313" key="3">
    <source>
        <dbReference type="EMBL" id="GGC76159.1"/>
    </source>
</evidence>